<dbReference type="EMBL" id="LJAM02000252">
    <property type="protein sequence ID" value="RAP70838.1"/>
    <property type="molecule type" value="Genomic_DNA"/>
</dbReference>
<reference evidence="1" key="1">
    <citation type="submission" date="2018-04" db="EMBL/GenBank/DDBJ databases">
        <title>Genomes of the Obligate Erwinia dacicola and Facultative Enterobacter sp. OLF Endosymbionts of the Olive Fruit fly, Bactrocera oleae.</title>
        <authorList>
            <person name="Estes A.M."/>
            <person name="Hearn D.J."/>
            <person name="Agarwal S."/>
            <person name="Pierson E.A."/>
            <person name="Dunning-Hotopp J.C."/>
        </authorList>
    </citation>
    <scope>NUCLEOTIDE SEQUENCE [LARGE SCALE GENOMIC DNA]</scope>
    <source>
        <strain evidence="1">Oroville</strain>
    </source>
</reference>
<evidence type="ECO:0000313" key="1">
    <source>
        <dbReference type="EMBL" id="RAP70838.1"/>
    </source>
</evidence>
<evidence type="ECO:0000313" key="2">
    <source>
        <dbReference type="Proteomes" id="UP000244334"/>
    </source>
</evidence>
<dbReference type="AlphaFoldDB" id="A0A328TK33"/>
<comment type="caution">
    <text evidence="1">The sequence shown here is derived from an EMBL/GenBank/DDBJ whole genome shotgun (WGS) entry which is preliminary data.</text>
</comment>
<gene>
    <name evidence="1" type="ORF">ACZ87_02359</name>
</gene>
<accession>A0A328TK33</accession>
<keyword evidence="2" id="KW-1185">Reference proteome</keyword>
<organism evidence="1 2">
    <name type="scientific">Candidatus Erwinia dacicola</name>
    <dbReference type="NCBI Taxonomy" id="252393"/>
    <lineage>
        <taxon>Bacteria</taxon>
        <taxon>Pseudomonadati</taxon>
        <taxon>Pseudomonadota</taxon>
        <taxon>Gammaproteobacteria</taxon>
        <taxon>Enterobacterales</taxon>
        <taxon>Erwiniaceae</taxon>
        <taxon>Erwinia</taxon>
    </lineage>
</organism>
<name>A0A328TK33_9GAMM</name>
<dbReference type="Proteomes" id="UP000244334">
    <property type="component" value="Unassembled WGS sequence"/>
</dbReference>
<sequence>MLIYLQKSNINHLLIYAAIKSLLQRFSLHFQTFSDIFGDHTATSIKKTAYLPQSNPPSGLWK</sequence>
<protein>
    <submittedName>
        <fullName evidence="1">Uncharacterized protein</fullName>
    </submittedName>
</protein>
<proteinExistence type="predicted"/>